<gene>
    <name evidence="1" type="ORF">MKS91_02305</name>
</gene>
<evidence type="ECO:0000313" key="1">
    <source>
        <dbReference type="EMBL" id="MCP8352118.1"/>
    </source>
</evidence>
<sequence>MMNRKLILLVVILLTHSSFALSYMLPISAKITNNSAQPVGLYCQATKPAPECYGEGCILASWPDRNIQPNETKNVELWIFRDDKATLLLSVIGPLQETSNKADEYTVAQFQNNNGLYYGDLTFTMNRSFGGIDAMHRGNFQYNIGKEGGKYVLSLVIK</sequence>
<reference evidence="1 2" key="1">
    <citation type="journal article" date="2022" name="Nat. Microbiol.">
        <title>The microbiome of a bacterivorous marine choanoflagellate contains a resource-demanding obligate bacterial associate.</title>
        <authorList>
            <person name="Needham D.M."/>
            <person name="Poirier C."/>
            <person name="Bachy C."/>
            <person name="George E.E."/>
            <person name="Wilken S."/>
            <person name="Yung C.C.M."/>
            <person name="Limardo A.J."/>
            <person name="Morando M."/>
            <person name="Sudek L."/>
            <person name="Malmstrom R.R."/>
            <person name="Keeling P.J."/>
            <person name="Santoro A.E."/>
            <person name="Worden A.Z."/>
        </authorList>
    </citation>
    <scope>NUCLEOTIDE SEQUENCE [LARGE SCALE GENOMIC DNA]</scope>
    <source>
        <strain evidence="1 2">Comchoano-2</strain>
    </source>
</reference>
<dbReference type="EMBL" id="JAKUDN010000002">
    <property type="protein sequence ID" value="MCP8352118.1"/>
    <property type="molecule type" value="Genomic_DNA"/>
</dbReference>
<evidence type="ECO:0000313" key="2">
    <source>
        <dbReference type="Proteomes" id="UP001320768"/>
    </source>
</evidence>
<accession>A0ABT1L5H6</accession>
<proteinExistence type="predicted"/>
<protein>
    <submittedName>
        <fullName evidence="1">Uncharacterized protein</fullName>
    </submittedName>
</protein>
<dbReference type="RefSeq" id="WP_258569228.1">
    <property type="nucleotide sequence ID" value="NZ_JAKUDN010000002.1"/>
</dbReference>
<keyword evidence="2" id="KW-1185">Reference proteome</keyword>
<dbReference type="Proteomes" id="UP001320768">
    <property type="component" value="Unassembled WGS sequence"/>
</dbReference>
<comment type="caution">
    <text evidence="1">The sequence shown here is derived from an EMBL/GenBank/DDBJ whole genome shotgun (WGS) entry which is preliminary data.</text>
</comment>
<name>A0ABT1L5H6_9GAMM</name>
<organism evidence="1 2">
    <name type="scientific">Candidatus Synchoanobacter obligatus</name>
    <dbReference type="NCBI Taxonomy" id="2919597"/>
    <lineage>
        <taxon>Bacteria</taxon>
        <taxon>Pseudomonadati</taxon>
        <taxon>Pseudomonadota</taxon>
        <taxon>Gammaproteobacteria</taxon>
        <taxon>Candidatus Comchoanobacterales</taxon>
        <taxon>Candidatus Comchoanobacteraceae</taxon>
        <taxon>Candidatus Synchoanobacter</taxon>
    </lineage>
</organism>